<reference evidence="3" key="1">
    <citation type="submission" date="2018-05" db="EMBL/GenBank/DDBJ databases">
        <authorList>
            <person name="Du Z."/>
            <person name="Wang X."/>
        </authorList>
    </citation>
    <scope>NUCLEOTIDE SEQUENCE [LARGE SCALE GENOMIC DNA]</scope>
    <source>
        <strain evidence="3">CQN31</strain>
    </source>
</reference>
<dbReference type="Pfam" id="PF01593">
    <property type="entry name" value="Amino_oxidase"/>
    <property type="match status" value="1"/>
</dbReference>
<dbReference type="InterPro" id="IPR036188">
    <property type="entry name" value="FAD/NAD-bd_sf"/>
</dbReference>
<dbReference type="PANTHER" id="PTHR16128:SF5">
    <property type="entry name" value="FAD_NAD(P)-BINDING OXIDOREDUCTASE FAMILY PROTEIN"/>
    <property type="match status" value="1"/>
</dbReference>
<dbReference type="AlphaFoldDB" id="A0A317F6G2"/>
<dbReference type="Pfam" id="PF13450">
    <property type="entry name" value="NAD_binding_8"/>
    <property type="match status" value="1"/>
</dbReference>
<dbReference type="OrthoDB" id="5792777at2"/>
<sequence length="328" mass="33836">MHSVAIVGAGLAGLACAKTLAAHGVSARLLDKGRAAGGRMATRRVELDGRSFDFDHGAQFLTARGSLFRATLEATHAKPWPDEARRVGVPRMSAIPRALAQGLDLTVAREIVALLGEPGAWRVRHAPAAAVQRGHVSAGSVAEDGPFDAVVLAMPAPQAAKLLSDPAPHLAAVLEQVVMAPCWTLMAAFPSRLALPDTMRMAGGPIGWAARDSSKPGRNAEHECWVVQAGPDWSRTHLELAAPEAAARLLEAFAALAGGDVPQPVHAAAHRWRYALVETPLGAPCLWDPALSLGAAGDWCIAPRAEAAVDSGAAMAALLAGAPGTAGG</sequence>
<dbReference type="Gene3D" id="3.90.660.10">
    <property type="match status" value="1"/>
</dbReference>
<dbReference type="InterPro" id="IPR002937">
    <property type="entry name" value="Amino_oxidase"/>
</dbReference>
<dbReference type="SUPFAM" id="SSF51905">
    <property type="entry name" value="FAD/NAD(P)-binding domain"/>
    <property type="match status" value="1"/>
</dbReference>
<feature type="domain" description="Amine oxidase" evidence="1">
    <location>
        <begin position="84"/>
        <end position="277"/>
    </location>
</feature>
<proteinExistence type="predicted"/>
<gene>
    <name evidence="2" type="ORF">DFH01_24185</name>
</gene>
<dbReference type="Proteomes" id="UP000245765">
    <property type="component" value="Unassembled WGS sequence"/>
</dbReference>
<name>A0A317F6G2_9PROT</name>
<protein>
    <submittedName>
        <fullName evidence="2">FAD-dependent oxidoreductase</fullName>
    </submittedName>
</protein>
<dbReference type="EMBL" id="QGNA01000006">
    <property type="protein sequence ID" value="PWS34770.1"/>
    <property type="molecule type" value="Genomic_DNA"/>
</dbReference>
<dbReference type="PANTHER" id="PTHR16128">
    <property type="entry name" value="FAD/NAD(P)-BINDING OXIDOREDUCTASE FAMILY PROTEIN"/>
    <property type="match status" value="1"/>
</dbReference>
<keyword evidence="3" id="KW-1185">Reference proteome</keyword>
<accession>A0A317F6G2</accession>
<comment type="caution">
    <text evidence="2">The sequence shown here is derived from an EMBL/GenBank/DDBJ whole genome shotgun (WGS) entry which is preliminary data.</text>
</comment>
<dbReference type="GO" id="GO:0016491">
    <property type="term" value="F:oxidoreductase activity"/>
    <property type="evidence" value="ECO:0007669"/>
    <property type="project" value="InterPro"/>
</dbReference>
<evidence type="ECO:0000259" key="1">
    <source>
        <dbReference type="Pfam" id="PF01593"/>
    </source>
</evidence>
<organism evidence="2 3">
    <name type="scientific">Falsiroseomonas bella</name>
    <dbReference type="NCBI Taxonomy" id="2184016"/>
    <lineage>
        <taxon>Bacteria</taxon>
        <taxon>Pseudomonadati</taxon>
        <taxon>Pseudomonadota</taxon>
        <taxon>Alphaproteobacteria</taxon>
        <taxon>Acetobacterales</taxon>
        <taxon>Roseomonadaceae</taxon>
        <taxon>Falsiroseomonas</taxon>
    </lineage>
</organism>
<evidence type="ECO:0000313" key="2">
    <source>
        <dbReference type="EMBL" id="PWS34770.1"/>
    </source>
</evidence>
<dbReference type="Gene3D" id="3.50.50.60">
    <property type="entry name" value="FAD/NAD(P)-binding domain"/>
    <property type="match status" value="1"/>
</dbReference>
<evidence type="ECO:0000313" key="3">
    <source>
        <dbReference type="Proteomes" id="UP000245765"/>
    </source>
</evidence>